<dbReference type="PRINTS" id="PR00781">
    <property type="entry name" value="LIPOSIGPTASE"/>
</dbReference>
<keyword evidence="6" id="KW-0378">Hydrolase</keyword>
<evidence type="ECO:0000256" key="8">
    <source>
        <dbReference type="ARBA" id="ARBA00023136"/>
    </source>
</evidence>
<evidence type="ECO:0000256" key="5">
    <source>
        <dbReference type="ARBA" id="ARBA00022750"/>
    </source>
</evidence>
<evidence type="ECO:0000256" key="4">
    <source>
        <dbReference type="ARBA" id="ARBA00022692"/>
    </source>
</evidence>
<accession>A0A413F9J6</accession>
<keyword evidence="3" id="KW-0645">Protease</keyword>
<evidence type="ECO:0000256" key="1">
    <source>
        <dbReference type="ARBA" id="ARBA00006139"/>
    </source>
</evidence>
<dbReference type="Proteomes" id="UP000283880">
    <property type="component" value="Unassembled WGS sequence"/>
</dbReference>
<protein>
    <submittedName>
        <fullName evidence="10">Signal peptidase II</fullName>
    </submittedName>
</protein>
<sequence length="161" mass="17527">MGKGGGAMYGWLIGGLTALDLGIKQVIEDQEDETFPRDLPCAKGWIRLYKNHNSGFPFGVLKQKPELVKGIPLMVVSALVGGLVALMEQKDSAVERIGLAVTIGGALSNLYDRIFRGYVVDYFSVQWKGLKKVVFNLGDMFIFLGAMMIAGAQVVKSLRGE</sequence>
<dbReference type="GO" id="GO:0004190">
    <property type="term" value="F:aspartic-type endopeptidase activity"/>
    <property type="evidence" value="ECO:0007669"/>
    <property type="project" value="UniProtKB-KW"/>
</dbReference>
<keyword evidence="8" id="KW-0472">Membrane</keyword>
<organism evidence="10 11">
    <name type="scientific">Enterocloster asparagiformis</name>
    <dbReference type="NCBI Taxonomy" id="333367"/>
    <lineage>
        <taxon>Bacteria</taxon>
        <taxon>Bacillati</taxon>
        <taxon>Bacillota</taxon>
        <taxon>Clostridia</taxon>
        <taxon>Lachnospirales</taxon>
        <taxon>Lachnospiraceae</taxon>
        <taxon>Enterocloster</taxon>
    </lineage>
</organism>
<dbReference type="GO" id="GO:0006508">
    <property type="term" value="P:proteolysis"/>
    <property type="evidence" value="ECO:0007669"/>
    <property type="project" value="UniProtKB-KW"/>
</dbReference>
<dbReference type="InterPro" id="IPR001872">
    <property type="entry name" value="Peptidase_A8"/>
</dbReference>
<dbReference type="EMBL" id="QSBM01000020">
    <property type="protein sequence ID" value="RGX25168.1"/>
    <property type="molecule type" value="Genomic_DNA"/>
</dbReference>
<dbReference type="GO" id="GO:0016020">
    <property type="term" value="C:membrane"/>
    <property type="evidence" value="ECO:0007669"/>
    <property type="project" value="InterPro"/>
</dbReference>
<dbReference type="OrthoDB" id="1770665at2"/>
<proteinExistence type="inferred from homology"/>
<evidence type="ECO:0000256" key="3">
    <source>
        <dbReference type="ARBA" id="ARBA00022670"/>
    </source>
</evidence>
<dbReference type="Pfam" id="PF01252">
    <property type="entry name" value="Peptidase_A8"/>
    <property type="match status" value="1"/>
</dbReference>
<keyword evidence="5" id="KW-0064">Aspartyl protease</keyword>
<evidence type="ECO:0000256" key="2">
    <source>
        <dbReference type="ARBA" id="ARBA00022475"/>
    </source>
</evidence>
<dbReference type="PANTHER" id="PTHR33695:SF1">
    <property type="entry name" value="LIPOPROTEIN SIGNAL PEPTIDASE"/>
    <property type="match status" value="1"/>
</dbReference>
<comment type="caution">
    <text evidence="10">The sequence shown here is derived from an EMBL/GenBank/DDBJ whole genome shotgun (WGS) entry which is preliminary data.</text>
</comment>
<evidence type="ECO:0000313" key="10">
    <source>
        <dbReference type="EMBL" id="RGX25168.1"/>
    </source>
</evidence>
<dbReference type="AlphaFoldDB" id="A0A413F9J6"/>
<evidence type="ECO:0000313" key="11">
    <source>
        <dbReference type="Proteomes" id="UP000283880"/>
    </source>
</evidence>
<name>A0A413F9J6_9FIRM</name>
<dbReference type="PANTHER" id="PTHR33695">
    <property type="entry name" value="LIPOPROTEIN SIGNAL PEPTIDASE"/>
    <property type="match status" value="1"/>
</dbReference>
<keyword evidence="7" id="KW-1133">Transmembrane helix</keyword>
<keyword evidence="4" id="KW-0812">Transmembrane</keyword>
<gene>
    <name evidence="10" type="ORF">DWV29_22115</name>
</gene>
<evidence type="ECO:0000256" key="7">
    <source>
        <dbReference type="ARBA" id="ARBA00022989"/>
    </source>
</evidence>
<evidence type="ECO:0000256" key="6">
    <source>
        <dbReference type="ARBA" id="ARBA00022801"/>
    </source>
</evidence>
<comment type="similarity">
    <text evidence="1 9">Belongs to the peptidase A8 family.</text>
</comment>
<evidence type="ECO:0000256" key="9">
    <source>
        <dbReference type="RuleBase" id="RU004181"/>
    </source>
</evidence>
<keyword evidence="2" id="KW-1003">Cell membrane</keyword>
<reference evidence="10 11" key="1">
    <citation type="submission" date="2018-08" db="EMBL/GenBank/DDBJ databases">
        <title>A genome reference for cultivated species of the human gut microbiota.</title>
        <authorList>
            <person name="Zou Y."/>
            <person name="Xue W."/>
            <person name="Luo G."/>
        </authorList>
    </citation>
    <scope>NUCLEOTIDE SEQUENCE [LARGE SCALE GENOMIC DNA]</scope>
    <source>
        <strain evidence="10 11">AF04-15</strain>
    </source>
</reference>